<dbReference type="PANTHER" id="PTHR21666:SF289">
    <property type="entry name" value="L-ALA--D-GLU ENDOPEPTIDASE"/>
    <property type="match status" value="1"/>
</dbReference>
<dbReference type="SUPFAM" id="SSF51261">
    <property type="entry name" value="Duplicated hybrid motif"/>
    <property type="match status" value="1"/>
</dbReference>
<dbReference type="RefSeq" id="WP_202689919.1">
    <property type="nucleotide sequence ID" value="NZ_JAESVN010000010.1"/>
</dbReference>
<feature type="signal peptide" evidence="2">
    <location>
        <begin position="1"/>
        <end position="20"/>
    </location>
</feature>
<sequence>MIATIIRAALLALSLAPAHAGAFSLQWPVACSLGQDCFIQQYPDHDPGPGAVDFTCGPLSYDGHSGTDIALPDLAAMARGVDVRAAAPGRVQVLRDGMPDIALGAPGAPVLDRNECGNAVVLDHSGGWQTLYCHMRQGSVAVQQGQEVAAGTVLGQIGLSGQTEFPHLHLGLRRDGAVVDPFAPRPGEGCGAAETGPALWSQPVPYGPGGLIALGIASAVPEFEAVKAGLPALPRLTRDLPALVIWAHLYGTKAGDSLTFSLTGPGGGILSETVGLDRTQARAMRAVGRRMPPGGWPAGDYEARLTVMRSGMIKEHDSLFFTLRD</sequence>
<dbReference type="AlphaFoldDB" id="A0A8K0VC19"/>
<evidence type="ECO:0000259" key="3">
    <source>
        <dbReference type="Pfam" id="PF01551"/>
    </source>
</evidence>
<protein>
    <submittedName>
        <fullName evidence="4">M23 family metallopeptidase</fullName>
    </submittedName>
</protein>
<keyword evidence="1 2" id="KW-0732">Signal</keyword>
<evidence type="ECO:0000256" key="1">
    <source>
        <dbReference type="ARBA" id="ARBA00022729"/>
    </source>
</evidence>
<dbReference type="EMBL" id="JAESVN010000010">
    <property type="protein sequence ID" value="MBL4918941.1"/>
    <property type="molecule type" value="Genomic_DNA"/>
</dbReference>
<dbReference type="InterPro" id="IPR050570">
    <property type="entry name" value="Cell_wall_metabolism_enzyme"/>
</dbReference>
<reference evidence="4" key="1">
    <citation type="submission" date="2021-01" db="EMBL/GenBank/DDBJ databases">
        <title>Tabrizicola alba sp. nov. a motile alkaliphilic bacterium isolated from a soda lake.</title>
        <authorList>
            <person name="Szuroczki S."/>
            <person name="Abbaszade G."/>
            <person name="Schumann P."/>
            <person name="Toth E."/>
        </authorList>
    </citation>
    <scope>NUCLEOTIDE SEQUENCE</scope>
    <source>
        <strain evidence="4">DMG-N-6</strain>
    </source>
</reference>
<gene>
    <name evidence="4" type="ORF">JL811_17080</name>
</gene>
<evidence type="ECO:0000313" key="5">
    <source>
        <dbReference type="Proteomes" id="UP000648908"/>
    </source>
</evidence>
<comment type="caution">
    <text evidence="4">The sequence shown here is derived from an EMBL/GenBank/DDBJ whole genome shotgun (WGS) entry which is preliminary data.</text>
</comment>
<dbReference type="CDD" id="cd12797">
    <property type="entry name" value="M23_peptidase"/>
    <property type="match status" value="1"/>
</dbReference>
<dbReference type="InterPro" id="IPR011055">
    <property type="entry name" value="Dup_hybrid_motif"/>
</dbReference>
<name>A0A8K0VC19_9RHOB</name>
<dbReference type="Proteomes" id="UP000648908">
    <property type="component" value="Unassembled WGS sequence"/>
</dbReference>
<dbReference type="PANTHER" id="PTHR21666">
    <property type="entry name" value="PEPTIDASE-RELATED"/>
    <property type="match status" value="1"/>
</dbReference>
<feature type="domain" description="M23ase beta-sheet core" evidence="3">
    <location>
        <begin position="64"/>
        <end position="181"/>
    </location>
</feature>
<accession>A0A8K0VC19</accession>
<evidence type="ECO:0000313" key="4">
    <source>
        <dbReference type="EMBL" id="MBL4918941.1"/>
    </source>
</evidence>
<proteinExistence type="predicted"/>
<keyword evidence="5" id="KW-1185">Reference proteome</keyword>
<dbReference type="Pfam" id="PF01551">
    <property type="entry name" value="Peptidase_M23"/>
    <property type="match status" value="1"/>
</dbReference>
<dbReference type="Gene3D" id="2.70.70.10">
    <property type="entry name" value="Glucose Permease (Domain IIA)"/>
    <property type="match status" value="1"/>
</dbReference>
<dbReference type="InterPro" id="IPR016047">
    <property type="entry name" value="M23ase_b-sheet_dom"/>
</dbReference>
<feature type="chain" id="PRO_5035457644" evidence="2">
    <location>
        <begin position="21"/>
        <end position="325"/>
    </location>
</feature>
<organism evidence="4 5">
    <name type="scientific">Szabonella alba</name>
    <dbReference type="NCBI Taxonomy" id="2804194"/>
    <lineage>
        <taxon>Bacteria</taxon>
        <taxon>Pseudomonadati</taxon>
        <taxon>Pseudomonadota</taxon>
        <taxon>Alphaproteobacteria</taxon>
        <taxon>Rhodobacterales</taxon>
        <taxon>Paracoccaceae</taxon>
        <taxon>Szabonella</taxon>
    </lineage>
</organism>
<dbReference type="GO" id="GO:0004222">
    <property type="term" value="F:metalloendopeptidase activity"/>
    <property type="evidence" value="ECO:0007669"/>
    <property type="project" value="TreeGrafter"/>
</dbReference>
<evidence type="ECO:0000256" key="2">
    <source>
        <dbReference type="SAM" id="SignalP"/>
    </source>
</evidence>